<sequence>MISWLVVRFSAIGEAVSGGKGHITGGIGTFFYICAGIGLVLHIIALIKSKKAGISIVGHVLGIVAVHAFGAYMV</sequence>
<keyword evidence="1" id="KW-0812">Transmembrane</keyword>
<keyword evidence="1" id="KW-0472">Membrane</keyword>
<name>A0ABW5RZP5_9BACL</name>
<dbReference type="RefSeq" id="WP_253059326.1">
    <property type="nucleotide sequence ID" value="NZ_JAMXWM010000004.1"/>
</dbReference>
<keyword evidence="1" id="KW-1133">Transmembrane helix</keyword>
<comment type="caution">
    <text evidence="2">The sequence shown here is derived from an EMBL/GenBank/DDBJ whole genome shotgun (WGS) entry which is preliminary data.</text>
</comment>
<dbReference type="EMBL" id="JBHUMQ010000003">
    <property type="protein sequence ID" value="MFD2692372.1"/>
    <property type="molecule type" value="Genomic_DNA"/>
</dbReference>
<protein>
    <submittedName>
        <fullName evidence="2">Uncharacterized protein</fullName>
    </submittedName>
</protein>
<evidence type="ECO:0000313" key="3">
    <source>
        <dbReference type="Proteomes" id="UP001597399"/>
    </source>
</evidence>
<evidence type="ECO:0000256" key="1">
    <source>
        <dbReference type="SAM" id="Phobius"/>
    </source>
</evidence>
<accession>A0ABW5RZP5</accession>
<gene>
    <name evidence="2" type="ORF">ACFSUE_01765</name>
</gene>
<feature type="transmembrane region" description="Helical" evidence="1">
    <location>
        <begin position="29"/>
        <end position="47"/>
    </location>
</feature>
<dbReference type="Proteomes" id="UP001597399">
    <property type="component" value="Unassembled WGS sequence"/>
</dbReference>
<evidence type="ECO:0000313" key="2">
    <source>
        <dbReference type="EMBL" id="MFD2692372.1"/>
    </source>
</evidence>
<proteinExistence type="predicted"/>
<reference evidence="3" key="1">
    <citation type="journal article" date="2019" name="Int. J. Syst. Evol. Microbiol.">
        <title>The Global Catalogue of Microorganisms (GCM) 10K type strain sequencing project: providing services to taxonomists for standard genome sequencing and annotation.</title>
        <authorList>
            <consortium name="The Broad Institute Genomics Platform"/>
            <consortium name="The Broad Institute Genome Sequencing Center for Infectious Disease"/>
            <person name="Wu L."/>
            <person name="Ma J."/>
        </authorList>
    </citation>
    <scope>NUCLEOTIDE SEQUENCE [LARGE SCALE GENOMIC DNA]</scope>
    <source>
        <strain evidence="3">TISTR 2466</strain>
    </source>
</reference>
<keyword evidence="3" id="KW-1185">Reference proteome</keyword>
<feature type="transmembrane region" description="Helical" evidence="1">
    <location>
        <begin position="54"/>
        <end position="73"/>
    </location>
</feature>
<organism evidence="2 3">
    <name type="scientific">Sporolactobacillus shoreicorticis</name>
    <dbReference type="NCBI Taxonomy" id="1923877"/>
    <lineage>
        <taxon>Bacteria</taxon>
        <taxon>Bacillati</taxon>
        <taxon>Bacillota</taxon>
        <taxon>Bacilli</taxon>
        <taxon>Bacillales</taxon>
        <taxon>Sporolactobacillaceae</taxon>
        <taxon>Sporolactobacillus</taxon>
    </lineage>
</organism>